<dbReference type="PROSITE" id="PS00651">
    <property type="entry name" value="RIBOSOMAL_L9"/>
    <property type="match status" value="1"/>
</dbReference>
<dbReference type="SUPFAM" id="SSF55658">
    <property type="entry name" value="L9 N-domain-like"/>
    <property type="match status" value="1"/>
</dbReference>
<dbReference type="InterPro" id="IPR020594">
    <property type="entry name" value="Ribosomal_bL9_bac/chp"/>
</dbReference>
<keyword evidence="6 8" id="KW-0687">Ribonucleoprotein</keyword>
<evidence type="ECO:0000256" key="8">
    <source>
        <dbReference type="HAMAP-Rule" id="MF_00503"/>
    </source>
</evidence>
<dbReference type="InterPro" id="IPR000244">
    <property type="entry name" value="Ribosomal_bL9"/>
</dbReference>
<dbReference type="Pfam" id="PF01281">
    <property type="entry name" value="Ribosomal_L9_N"/>
    <property type="match status" value="1"/>
</dbReference>
<evidence type="ECO:0000256" key="4">
    <source>
        <dbReference type="ARBA" id="ARBA00022884"/>
    </source>
</evidence>
<sequence length="151" mass="16720">MKVIFLADVKGKGKKGDVKEVPTGYAQNYLLKNNLAKEATKESISALAGKQKAQAKHEEEILAEAKELKKVLEDEKTVVTLKAKAGQDGRLFGSIPSKQITDALEKQYSIKVDKRKVDLKQPIRSLGYTDIPVKLHPELTASIRVHIEEGK</sequence>
<dbReference type="RefSeq" id="WP_007207808.1">
    <property type="nucleotide sequence ID" value="NZ_GL622241.1"/>
</dbReference>
<dbReference type="PANTHER" id="PTHR21368">
    <property type="entry name" value="50S RIBOSOMAL PROTEIN L9"/>
    <property type="match status" value="1"/>
</dbReference>
<dbReference type="OrthoDB" id="9788336at2"/>
<dbReference type="Pfam" id="PF03948">
    <property type="entry name" value="Ribosomal_L9_C"/>
    <property type="match status" value="1"/>
</dbReference>
<dbReference type="AlphaFoldDB" id="E6LEJ7"/>
<evidence type="ECO:0000256" key="3">
    <source>
        <dbReference type="ARBA" id="ARBA00022730"/>
    </source>
</evidence>
<dbReference type="GO" id="GO:0019843">
    <property type="term" value="F:rRNA binding"/>
    <property type="evidence" value="ECO:0007669"/>
    <property type="project" value="UniProtKB-UniRule"/>
</dbReference>
<dbReference type="GeneID" id="302706184"/>
<feature type="domain" description="Ribosomal protein L9" evidence="9">
    <location>
        <begin position="13"/>
        <end position="40"/>
    </location>
</feature>
<evidence type="ECO:0000256" key="7">
    <source>
        <dbReference type="ARBA" id="ARBA00035292"/>
    </source>
</evidence>
<dbReference type="InterPro" id="IPR036935">
    <property type="entry name" value="Ribosomal_bL9_N_sf"/>
</dbReference>
<comment type="caution">
    <text evidence="10">The sequence shown here is derived from an EMBL/GenBank/DDBJ whole genome shotgun (WGS) entry which is preliminary data.</text>
</comment>
<evidence type="ECO:0000259" key="9">
    <source>
        <dbReference type="PROSITE" id="PS00651"/>
    </source>
</evidence>
<dbReference type="GO" id="GO:0005840">
    <property type="term" value="C:ribosome"/>
    <property type="evidence" value="ECO:0007669"/>
    <property type="project" value="UniProtKB-KW"/>
</dbReference>
<dbReference type="InterPro" id="IPR020070">
    <property type="entry name" value="Ribosomal_bL9_N"/>
</dbReference>
<dbReference type="GO" id="GO:0003735">
    <property type="term" value="F:structural constituent of ribosome"/>
    <property type="evidence" value="ECO:0007669"/>
    <property type="project" value="InterPro"/>
</dbReference>
<dbReference type="PATRIC" id="fig|888064.11.peg.1590"/>
<gene>
    <name evidence="8 10" type="primary">rplI</name>
    <name evidence="10" type="ORF">HMPREF9088_0787</name>
</gene>
<evidence type="ECO:0000256" key="1">
    <source>
        <dbReference type="ARBA" id="ARBA00003058"/>
    </source>
</evidence>
<dbReference type="FunFam" id="3.10.430.100:FF:000002">
    <property type="entry name" value="50S ribosomal protein L9"/>
    <property type="match status" value="1"/>
</dbReference>
<dbReference type="InterPro" id="IPR009027">
    <property type="entry name" value="Ribosomal_bL9/RNase_H1_N"/>
</dbReference>
<dbReference type="Gene3D" id="3.40.5.10">
    <property type="entry name" value="Ribosomal protein L9, N-terminal domain"/>
    <property type="match status" value="1"/>
</dbReference>
<dbReference type="Gene3D" id="3.10.430.100">
    <property type="entry name" value="Ribosomal protein L9, C-terminal domain"/>
    <property type="match status" value="1"/>
</dbReference>
<dbReference type="EMBL" id="AEPV01000027">
    <property type="protein sequence ID" value="EFU74362.1"/>
    <property type="molecule type" value="Genomic_DNA"/>
</dbReference>
<evidence type="ECO:0000313" key="11">
    <source>
        <dbReference type="Proteomes" id="UP000010296"/>
    </source>
</evidence>
<evidence type="ECO:0000313" key="10">
    <source>
        <dbReference type="EMBL" id="EFU74362.1"/>
    </source>
</evidence>
<accession>E6LEJ7</accession>
<protein>
    <recommendedName>
        <fullName evidence="7 8">Large ribosomal subunit protein bL9</fullName>
    </recommendedName>
</protein>
<comment type="function">
    <text evidence="1 8">Binds to the 23S rRNA.</text>
</comment>
<dbReference type="Proteomes" id="UP000010296">
    <property type="component" value="Unassembled WGS sequence"/>
</dbReference>
<dbReference type="InterPro" id="IPR036791">
    <property type="entry name" value="Ribosomal_bL9_C_sf"/>
</dbReference>
<evidence type="ECO:0000256" key="2">
    <source>
        <dbReference type="ARBA" id="ARBA00010605"/>
    </source>
</evidence>
<dbReference type="HOGENOM" id="CLU_078938_3_2_9"/>
<keyword evidence="4 8" id="KW-0694">RNA-binding</keyword>
<keyword evidence="11" id="KW-1185">Reference proteome</keyword>
<dbReference type="FunFam" id="3.40.5.10:FF:000002">
    <property type="entry name" value="50S ribosomal protein L9"/>
    <property type="match status" value="1"/>
</dbReference>
<dbReference type="NCBIfam" id="TIGR00158">
    <property type="entry name" value="L9"/>
    <property type="match status" value="1"/>
</dbReference>
<evidence type="ECO:0000256" key="6">
    <source>
        <dbReference type="ARBA" id="ARBA00023274"/>
    </source>
</evidence>
<keyword evidence="5 8" id="KW-0689">Ribosomal protein</keyword>
<comment type="similarity">
    <text evidence="2 8">Belongs to the bacterial ribosomal protein bL9 family.</text>
</comment>
<proteinExistence type="inferred from homology"/>
<evidence type="ECO:0000256" key="5">
    <source>
        <dbReference type="ARBA" id="ARBA00022980"/>
    </source>
</evidence>
<dbReference type="HAMAP" id="MF_00503">
    <property type="entry name" value="Ribosomal_bL9"/>
    <property type="match status" value="1"/>
</dbReference>
<name>E6LEJ7_ENTI1</name>
<reference evidence="10 11" key="1">
    <citation type="submission" date="2010-12" db="EMBL/GenBank/DDBJ databases">
        <authorList>
            <person name="Muzny D."/>
            <person name="Qin X."/>
            <person name="Deng J."/>
            <person name="Jiang H."/>
            <person name="Liu Y."/>
            <person name="Qu J."/>
            <person name="Song X.-Z."/>
            <person name="Zhang L."/>
            <person name="Thornton R."/>
            <person name="Coyle M."/>
            <person name="Francisco L."/>
            <person name="Jackson L."/>
            <person name="Javaid M."/>
            <person name="Korchina V."/>
            <person name="Kovar C."/>
            <person name="Mata R."/>
            <person name="Mathew T."/>
            <person name="Ngo R."/>
            <person name="Nguyen L."/>
            <person name="Nguyen N."/>
            <person name="Okwuonu G."/>
            <person name="Ongeri F."/>
            <person name="Pham C."/>
            <person name="Simmons D."/>
            <person name="Wilczek-Boney K."/>
            <person name="Hale W."/>
            <person name="Jakkamsetti A."/>
            <person name="Pham P."/>
            <person name="Ruth R."/>
            <person name="San Lucas F."/>
            <person name="Warren J."/>
            <person name="Zhang J."/>
            <person name="Zhao Z."/>
            <person name="Zhou C."/>
            <person name="Zhu D."/>
            <person name="Lee S."/>
            <person name="Bess C."/>
            <person name="Blankenburg K."/>
            <person name="Forbes L."/>
            <person name="Fu Q."/>
            <person name="Gubbala S."/>
            <person name="Hirani K."/>
            <person name="Jayaseelan J.C."/>
            <person name="Lara F."/>
            <person name="Munidasa M."/>
            <person name="Palculict T."/>
            <person name="Patil S."/>
            <person name="Pu L.-L."/>
            <person name="Saada N."/>
            <person name="Tang L."/>
            <person name="Weissenberger G."/>
            <person name="Zhu Y."/>
            <person name="Hemphill L."/>
            <person name="Shang Y."/>
            <person name="Youmans B."/>
            <person name="Ayvaz T."/>
            <person name="Ross M."/>
            <person name="Santibanez J."/>
            <person name="Aqrawi P."/>
            <person name="Gross S."/>
            <person name="Joshi V."/>
            <person name="Fowler G."/>
            <person name="Nazareth L."/>
            <person name="Reid J."/>
            <person name="Worley K."/>
            <person name="Petrosino J."/>
            <person name="Highlander S."/>
            <person name="Gibbs R."/>
        </authorList>
    </citation>
    <scope>NUCLEOTIDE SEQUENCE [LARGE SCALE GENOMIC DNA]</scope>
    <source>
        <strain evidence="11">DSM 15952 / CCUG 50447 / LMG 22039 / TP 1.5</strain>
    </source>
</reference>
<dbReference type="GO" id="GO:0006412">
    <property type="term" value="P:translation"/>
    <property type="evidence" value="ECO:0007669"/>
    <property type="project" value="UniProtKB-UniRule"/>
</dbReference>
<dbReference type="InterPro" id="IPR020069">
    <property type="entry name" value="Ribosomal_bL9_C"/>
</dbReference>
<dbReference type="SUPFAM" id="SSF55653">
    <property type="entry name" value="Ribosomal protein L9 C-domain"/>
    <property type="match status" value="1"/>
</dbReference>
<keyword evidence="3 8" id="KW-0699">rRNA-binding</keyword>
<organism evidence="10 11">
    <name type="scientific">Enterococcus italicus (strain DSM 15952 / CCUG 50447 / LMG 22039 / TP 1.5)</name>
    <dbReference type="NCBI Taxonomy" id="888064"/>
    <lineage>
        <taxon>Bacteria</taxon>
        <taxon>Bacillati</taxon>
        <taxon>Bacillota</taxon>
        <taxon>Bacilli</taxon>
        <taxon>Lactobacillales</taxon>
        <taxon>Enterococcaceae</taxon>
        <taxon>Enterococcus</taxon>
    </lineage>
</organism>
<dbReference type="eggNOG" id="COG0359">
    <property type="taxonomic scope" value="Bacteria"/>
</dbReference>
<dbReference type="STRING" id="888064.HMPREF9088_0787"/>
<dbReference type="GO" id="GO:1990904">
    <property type="term" value="C:ribonucleoprotein complex"/>
    <property type="evidence" value="ECO:0007669"/>
    <property type="project" value="UniProtKB-KW"/>
</dbReference>